<dbReference type="Proteomes" id="UP000198584">
    <property type="component" value="Unassembled WGS sequence"/>
</dbReference>
<dbReference type="AlphaFoldDB" id="A0A1H3VYI5"/>
<dbReference type="EMBL" id="FNQR01000001">
    <property type="protein sequence ID" value="SDZ79810.1"/>
    <property type="molecule type" value="Genomic_DNA"/>
</dbReference>
<proteinExistence type="predicted"/>
<dbReference type="STRING" id="571932.SAMN05421743_101240"/>
<gene>
    <name evidence="1" type="ORF">SAMN05421743_101240</name>
</gene>
<name>A0A1H3VYI5_9BACI</name>
<reference evidence="1 2" key="1">
    <citation type="submission" date="2016-10" db="EMBL/GenBank/DDBJ databases">
        <authorList>
            <person name="de Groot N.N."/>
        </authorList>
    </citation>
    <scope>NUCLEOTIDE SEQUENCE [LARGE SCALE GENOMIC DNA]</scope>
    <source>
        <strain evidence="1 2">CCM7597</strain>
    </source>
</reference>
<sequence>MVSHMGVQEYATVRNQNVEILVDFIIKCSLEKLKEKGIVASFEEPLRQKEFVRSDCSDVFDHFFKVKTFSNINGNRDFEIWAQTTCYKGNKSGRPESNKTYEIRETLIESLGLRKWLLSENKSFRTVHFTVGPTEYTYGWFESAKKNAFDLSVYPIDKFDINGLFNELNELFKEAKMEFQYNSLLEEIYNSSESTLIKEFILYMQDKIISWFEQGLPSSEVADKQANLIKRIEDINKEYFDEVISKSKYGGMNIKGKVKGILWGSEPYNPMYKNTLEKVTSKAPFIPGALQTMANWDITTKKIFDKPDQCDSISDYIRYLWSREDENRLIVRRLLLRTPHKGTINYIQDLDINGITEHNLYNGKPTSEQLDNIKEKITKICEENDIFNINDLYEELTNKRARKLLSESVRSEINNGSNIKPTFYFVEDSLGDSYEIVSFNETNLERPIAYHSNFTTGKVSPYQNMKVIRLRETKVPLAIIKAKYFSEREFGRRAKEEAYVGITTKYIYNNGSFVERYKGLPLIMFVDMDEKLIPQEYFIRRLINTGWTVFFSIETLRQFLKDIAEVN</sequence>
<evidence type="ECO:0000313" key="1">
    <source>
        <dbReference type="EMBL" id="SDZ79810.1"/>
    </source>
</evidence>
<accession>A0A1H3VYI5</accession>
<dbReference type="RefSeq" id="WP_093041355.1">
    <property type="nucleotide sequence ID" value="NZ_FNQR01000001.1"/>
</dbReference>
<dbReference type="OrthoDB" id="2937157at2"/>
<organism evidence="1 2">
    <name type="scientific">Thalassobacillus cyri</name>
    <dbReference type="NCBI Taxonomy" id="571932"/>
    <lineage>
        <taxon>Bacteria</taxon>
        <taxon>Bacillati</taxon>
        <taxon>Bacillota</taxon>
        <taxon>Bacilli</taxon>
        <taxon>Bacillales</taxon>
        <taxon>Bacillaceae</taxon>
        <taxon>Thalassobacillus</taxon>
    </lineage>
</organism>
<evidence type="ECO:0000313" key="2">
    <source>
        <dbReference type="Proteomes" id="UP000198584"/>
    </source>
</evidence>
<protein>
    <submittedName>
        <fullName evidence="1">Uncharacterized protein</fullName>
    </submittedName>
</protein>
<keyword evidence="2" id="KW-1185">Reference proteome</keyword>